<keyword evidence="3" id="KW-0520">NAD</keyword>
<dbReference type="InterPro" id="IPR035897">
    <property type="entry name" value="Toll_tir_struct_dom_sf"/>
</dbReference>
<accession>A0AAE5EXB4</accession>
<organism evidence="6 7">
    <name type="scientific">Clostridium beijerinckii</name>
    <name type="common">Clostridium MP</name>
    <dbReference type="NCBI Taxonomy" id="1520"/>
    <lineage>
        <taxon>Bacteria</taxon>
        <taxon>Bacillati</taxon>
        <taxon>Bacillota</taxon>
        <taxon>Clostridia</taxon>
        <taxon>Eubacteriales</taxon>
        <taxon>Clostridiaceae</taxon>
        <taxon>Clostridium</taxon>
    </lineage>
</organism>
<dbReference type="GO" id="GO:0061809">
    <property type="term" value="F:NAD+ nucleosidase activity, cyclic ADP-ribose generating"/>
    <property type="evidence" value="ECO:0007669"/>
    <property type="project" value="UniProtKB-EC"/>
</dbReference>
<evidence type="ECO:0000259" key="5">
    <source>
        <dbReference type="PROSITE" id="PS50104"/>
    </source>
</evidence>
<comment type="caution">
    <text evidence="6">The sequence shown here is derived from an EMBL/GenBank/DDBJ whole genome shotgun (WGS) entry which is preliminary data.</text>
</comment>
<dbReference type="InterPro" id="IPR000157">
    <property type="entry name" value="TIR_dom"/>
</dbReference>
<gene>
    <name evidence="6" type="ORF">BCD95_001303</name>
</gene>
<reference evidence="6" key="1">
    <citation type="submission" date="2020-06" db="EMBL/GenBank/DDBJ databases">
        <title>Genomic insights into acetone-butanol-ethanol (ABE) fermentation by sequencing solventogenic clostridia strains.</title>
        <authorList>
            <person name="Brown S."/>
        </authorList>
    </citation>
    <scope>NUCLEOTIDE SEQUENCE</scope>
    <source>
        <strain evidence="6">DJ123</strain>
    </source>
</reference>
<dbReference type="EMBL" id="JABTDW010000001">
    <property type="protein sequence ID" value="NSB13044.1"/>
    <property type="molecule type" value="Genomic_DNA"/>
</dbReference>
<dbReference type="SMART" id="SM00255">
    <property type="entry name" value="TIR"/>
    <property type="match status" value="1"/>
</dbReference>
<dbReference type="RefSeq" id="WP_023973227.1">
    <property type="nucleotide sequence ID" value="NZ_JABTDW010000001.1"/>
</dbReference>
<dbReference type="GO" id="GO:0007165">
    <property type="term" value="P:signal transduction"/>
    <property type="evidence" value="ECO:0007669"/>
    <property type="project" value="InterPro"/>
</dbReference>
<sequence>MEWDVFISHATEDKSGFVIPLVNKLKQYGVKVWFDKFELKVGDSLSKNIDEGLRKSKYGIVIISKSFLNKGWTDYEYRSLLSREIGNCKVILPVWYNITKEEVQQYSLFLSDKMALSNLDRDIDEITESLIEVIRPDIFKIINNIAINKNLINDSMQAYVNFEDAMVIANNMKNNKVYKHEKLTLDTMILLRLIHVIYEELDKMTYEDRVDLYRCNMNPQKEALIEIKNATIYLQKTLNKGYNIGKKRAIFIIVNMLSFNENLSYKEISGLKIGKEEFMEIRDAYIDYKPDTSNLDGELLFMIDKKDNEE</sequence>
<dbReference type="EC" id="3.2.2.6" evidence="1"/>
<dbReference type="Pfam" id="PF13676">
    <property type="entry name" value="TIR_2"/>
    <property type="match status" value="1"/>
</dbReference>
<keyword evidence="2" id="KW-0378">Hydrolase</keyword>
<dbReference type="PANTHER" id="PTHR32009:SF39">
    <property type="entry name" value="TIR DOMAIN-CONTAINING PROTEIN"/>
    <property type="match status" value="1"/>
</dbReference>
<evidence type="ECO:0000313" key="6">
    <source>
        <dbReference type="EMBL" id="NSB13044.1"/>
    </source>
</evidence>
<evidence type="ECO:0000313" key="7">
    <source>
        <dbReference type="Proteomes" id="UP000822184"/>
    </source>
</evidence>
<protein>
    <recommendedName>
        <fullName evidence="1">ADP-ribosyl cyclase/cyclic ADP-ribose hydrolase</fullName>
        <ecNumber evidence="1">3.2.2.6</ecNumber>
    </recommendedName>
</protein>
<feature type="domain" description="TIR" evidence="5">
    <location>
        <begin position="1"/>
        <end position="134"/>
    </location>
</feature>
<dbReference type="Proteomes" id="UP000822184">
    <property type="component" value="Unassembled WGS sequence"/>
</dbReference>
<dbReference type="AlphaFoldDB" id="A0AAE5EXB4"/>
<evidence type="ECO:0000256" key="3">
    <source>
        <dbReference type="ARBA" id="ARBA00023027"/>
    </source>
</evidence>
<dbReference type="PANTHER" id="PTHR32009">
    <property type="entry name" value="TMV RESISTANCE PROTEIN N-LIKE"/>
    <property type="match status" value="1"/>
</dbReference>
<dbReference type="PROSITE" id="PS50104">
    <property type="entry name" value="TIR"/>
    <property type="match status" value="1"/>
</dbReference>
<evidence type="ECO:0000256" key="4">
    <source>
        <dbReference type="ARBA" id="ARBA00047304"/>
    </source>
</evidence>
<proteinExistence type="predicted"/>
<comment type="catalytic activity">
    <reaction evidence="4">
        <text>NAD(+) + H2O = ADP-D-ribose + nicotinamide + H(+)</text>
        <dbReference type="Rhea" id="RHEA:16301"/>
        <dbReference type="ChEBI" id="CHEBI:15377"/>
        <dbReference type="ChEBI" id="CHEBI:15378"/>
        <dbReference type="ChEBI" id="CHEBI:17154"/>
        <dbReference type="ChEBI" id="CHEBI:57540"/>
        <dbReference type="ChEBI" id="CHEBI:57967"/>
        <dbReference type="EC" id="3.2.2.6"/>
    </reaction>
    <physiologicalReaction direction="left-to-right" evidence="4">
        <dbReference type="Rhea" id="RHEA:16302"/>
    </physiologicalReaction>
</comment>
<evidence type="ECO:0000256" key="1">
    <source>
        <dbReference type="ARBA" id="ARBA00011982"/>
    </source>
</evidence>
<dbReference type="SUPFAM" id="SSF52200">
    <property type="entry name" value="Toll/Interleukin receptor TIR domain"/>
    <property type="match status" value="1"/>
</dbReference>
<name>A0AAE5EXB4_CLOBE</name>
<dbReference type="Gene3D" id="3.40.50.10140">
    <property type="entry name" value="Toll/interleukin-1 receptor homology (TIR) domain"/>
    <property type="match status" value="1"/>
</dbReference>
<evidence type="ECO:0000256" key="2">
    <source>
        <dbReference type="ARBA" id="ARBA00022801"/>
    </source>
</evidence>